<dbReference type="GO" id="GO:0005783">
    <property type="term" value="C:endoplasmic reticulum"/>
    <property type="evidence" value="ECO:0007669"/>
    <property type="project" value="UniProtKB-SubCell"/>
</dbReference>
<evidence type="ECO:0000256" key="2">
    <source>
        <dbReference type="ARBA" id="ARBA00022448"/>
    </source>
</evidence>
<dbReference type="GO" id="GO:0015031">
    <property type="term" value="P:protein transport"/>
    <property type="evidence" value="ECO:0007669"/>
    <property type="project" value="UniProtKB-KW"/>
</dbReference>
<feature type="region of interest" description="Disordered" evidence="5">
    <location>
        <begin position="896"/>
        <end position="923"/>
    </location>
</feature>
<keyword evidence="3" id="KW-0256">Endoplasmic reticulum</keyword>
<evidence type="ECO:0000256" key="1">
    <source>
        <dbReference type="ARBA" id="ARBA00004240"/>
    </source>
</evidence>
<keyword evidence="8" id="KW-1185">Reference proteome</keyword>
<dbReference type="EMBL" id="MU007139">
    <property type="protein sequence ID" value="KAF2417514.1"/>
    <property type="molecule type" value="Genomic_DNA"/>
</dbReference>
<name>A0A9P4NEF0_9PEZI</name>
<dbReference type="PANTHER" id="PTHR40787:SF3">
    <property type="entry name" value="PROTEIN TRANSPORT PROTEIN SEC39"/>
    <property type="match status" value="1"/>
</dbReference>
<evidence type="ECO:0000313" key="7">
    <source>
        <dbReference type="EMBL" id="KAF2417514.1"/>
    </source>
</evidence>
<evidence type="ECO:0000256" key="5">
    <source>
        <dbReference type="SAM" id="MobiDB-lite"/>
    </source>
</evidence>
<organism evidence="7 8">
    <name type="scientific">Tothia fuscella</name>
    <dbReference type="NCBI Taxonomy" id="1048955"/>
    <lineage>
        <taxon>Eukaryota</taxon>
        <taxon>Fungi</taxon>
        <taxon>Dikarya</taxon>
        <taxon>Ascomycota</taxon>
        <taxon>Pezizomycotina</taxon>
        <taxon>Dothideomycetes</taxon>
        <taxon>Pleosporomycetidae</taxon>
        <taxon>Venturiales</taxon>
        <taxon>Cylindrosympodiaceae</taxon>
        <taxon>Tothia</taxon>
    </lineage>
</organism>
<evidence type="ECO:0000313" key="8">
    <source>
        <dbReference type="Proteomes" id="UP000800235"/>
    </source>
</evidence>
<dbReference type="AlphaFoldDB" id="A0A9P4NEF0"/>
<protein>
    <submittedName>
        <fullName evidence="7">Secretory pathway Sec39</fullName>
    </submittedName>
</protein>
<gene>
    <name evidence="7" type="ORF">EJ08DRAFT_739381</name>
</gene>
<dbReference type="OrthoDB" id="3434013at2759"/>
<evidence type="ECO:0000256" key="3">
    <source>
        <dbReference type="ARBA" id="ARBA00022824"/>
    </source>
</evidence>
<evidence type="ECO:0000259" key="6">
    <source>
        <dbReference type="Pfam" id="PF08314"/>
    </source>
</evidence>
<proteinExistence type="predicted"/>
<dbReference type="Pfam" id="PF08314">
    <property type="entry name" value="Sec39"/>
    <property type="match status" value="1"/>
</dbReference>
<comment type="caution">
    <text evidence="7">The sequence shown here is derived from an EMBL/GenBank/DDBJ whole genome shotgun (WGS) entry which is preliminary data.</text>
</comment>
<feature type="domain" description="Sec39" evidence="6">
    <location>
        <begin position="14"/>
        <end position="823"/>
    </location>
</feature>
<reference evidence="7" key="1">
    <citation type="journal article" date="2020" name="Stud. Mycol.">
        <title>101 Dothideomycetes genomes: a test case for predicting lifestyles and emergence of pathogens.</title>
        <authorList>
            <person name="Haridas S."/>
            <person name="Albert R."/>
            <person name="Binder M."/>
            <person name="Bloem J."/>
            <person name="Labutti K."/>
            <person name="Salamov A."/>
            <person name="Andreopoulos B."/>
            <person name="Baker S."/>
            <person name="Barry K."/>
            <person name="Bills G."/>
            <person name="Bluhm B."/>
            <person name="Cannon C."/>
            <person name="Castanera R."/>
            <person name="Culley D."/>
            <person name="Daum C."/>
            <person name="Ezra D."/>
            <person name="Gonzalez J."/>
            <person name="Henrissat B."/>
            <person name="Kuo A."/>
            <person name="Liang C."/>
            <person name="Lipzen A."/>
            <person name="Lutzoni F."/>
            <person name="Magnuson J."/>
            <person name="Mondo S."/>
            <person name="Nolan M."/>
            <person name="Ohm R."/>
            <person name="Pangilinan J."/>
            <person name="Park H.-J."/>
            <person name="Ramirez L."/>
            <person name="Alfaro M."/>
            <person name="Sun H."/>
            <person name="Tritt A."/>
            <person name="Yoshinaga Y."/>
            <person name="Zwiers L.-H."/>
            <person name="Turgeon B."/>
            <person name="Goodwin S."/>
            <person name="Spatafora J."/>
            <person name="Crous P."/>
            <person name="Grigoriev I."/>
        </authorList>
    </citation>
    <scope>NUCLEOTIDE SEQUENCE</scope>
    <source>
        <strain evidence="7">CBS 130266</strain>
    </source>
</reference>
<accession>A0A9P4NEF0</accession>
<dbReference type="GO" id="GO:0006890">
    <property type="term" value="P:retrograde vesicle-mediated transport, Golgi to endoplasmic reticulum"/>
    <property type="evidence" value="ECO:0007669"/>
    <property type="project" value="InterPro"/>
</dbReference>
<sequence>MESISELSAGHIFLLTIHYASESKIEALRALAAERIHDLNADLLLRIVLSYLPESADPTIYTKLVGELTRGLYAERAWVNEQQFASVDTSSVKELSVAKAAKRAKRVAANLLQLEHPSCPSRLCNDTLTQFLIHRAHRIDTQIGVLTLIPQLIDPFLERSEYLQKWYISTVLPLLRLGYEYHPTDHVPLSLDKIELVDGEQGVSFLLSRVADNGETDSGGTALARDFRGLVGPWMYGYDQRKMTRPKPTARRRGTMTQELALETDRKVAEQSDRDHPQGPGTGHDWDYAFKWMARTSAQKFPLVAEAIDDWDGPSDVDLGGYHEGPYLPEELQQQLHHRFVQAAFAAAYTAETDSRETVSRAHGLLVRIAHLMDYIPPPDLATSVGQLPHINDDSPGFKDLAQSHMNAETLLRHGHPLTVPSLQTYAFLQLLIFSAYTFADIGLKMAIVDVARLRFQHGFDEQYSNIQKILHTLSTGVKKDEQQWITIRHKLIWLWNWNMDNDDTVAQFGSGPLGRVDRATLEKEILKALLNAACYPLVISTYVRQDYEYHRLSTDDVEEVIIAVAMNHYDNASNGNRTRGGMRKASDIISTLRKYFPGSEAFRRCEALLAATHALSFYSLTLQHGVPFLPVNIRVSSDPISLIEKLLSQNPHSYTNLDDLITISQNLVSAGLVNATNTNGSGPTISPSAKILQTQKHTAERRVIGLAIEAALNEDDFETAYSYVVNKLDTTRTSPSQTTTDDISWRAALAAGRHKSSSSTYSASTNLATPPILRRLEQRMELLSQALLLAPPSALPEVLNVWRKCEEEMLALAARELAEEESFNDYADKGVLPGSFVNSTLPVQERREVGRGSKEEAPMGLFDVARGAAAAFSKSAFPLRGAAAAAASSEGDAANVKVRERERPVSMTGSDAGSVGSDGLKEGERVRKRDVIASTVTGGLASGIGWVLGAKPVDQQGAR</sequence>
<dbReference type="InterPro" id="IPR013244">
    <property type="entry name" value="Sec39_domain"/>
</dbReference>
<evidence type="ECO:0000256" key="4">
    <source>
        <dbReference type="ARBA" id="ARBA00022927"/>
    </source>
</evidence>
<comment type="subcellular location">
    <subcellularLocation>
        <location evidence="1">Endoplasmic reticulum</location>
    </subcellularLocation>
</comment>
<feature type="region of interest" description="Disordered" evidence="5">
    <location>
        <begin position="263"/>
        <end position="283"/>
    </location>
</feature>
<keyword evidence="4" id="KW-0653">Protein transport</keyword>
<feature type="compositionally biased region" description="Basic and acidic residues" evidence="5">
    <location>
        <begin position="263"/>
        <end position="277"/>
    </location>
</feature>
<dbReference type="PANTHER" id="PTHR40787">
    <property type="entry name" value="SECRETED PROTEIN"/>
    <property type="match status" value="1"/>
</dbReference>
<keyword evidence="2" id="KW-0813">Transport</keyword>
<dbReference type="Proteomes" id="UP000800235">
    <property type="component" value="Unassembled WGS sequence"/>
</dbReference>